<gene>
    <name evidence="3" type="ORF">DDJ31_29725</name>
    <name evidence="2" type="ORF">ELQ87_09590</name>
</gene>
<feature type="region of interest" description="Disordered" evidence="1">
    <location>
        <begin position="228"/>
        <end position="254"/>
    </location>
</feature>
<sequence length="254" mass="27045">MTTPPIESLLFDVPPPPTPVERLLHLADQYTRHNDALDILLRTATEAEPQAHVASALRLASDTRIAVKTVHDERLYGSTELTECVLRLKQLAFLSTASANYGVRAARELTALAPEVAVSCAAALAAETRRRHWSTVIAPDERLTAAQHTALTEIACGHVVASSSLGREFTSSREPKVLMSTLRALESKDLAERTPNSALGAYIGSPPQDRVRLTPAGITALASVIGLPPTGPGTAPGTTPRPIPTATQATTRSR</sequence>
<reference evidence="3 5" key="1">
    <citation type="submission" date="2018-04" db="EMBL/GenBank/DDBJ databases">
        <title>Complete genome sequences of Streptomyces griseoviridis K61 and characterization of antagonistic properties of biological control agents.</title>
        <authorList>
            <person name="Mariita R.M."/>
            <person name="Sello J.K."/>
        </authorList>
    </citation>
    <scope>NUCLEOTIDE SEQUENCE [LARGE SCALE GENOMIC DNA]</scope>
    <source>
        <strain evidence="3 5">K61</strain>
    </source>
</reference>
<keyword evidence="5" id="KW-1185">Reference proteome</keyword>
<dbReference type="AlphaFoldDB" id="A0A3Q9KMU1"/>
<feature type="compositionally biased region" description="Low complexity" evidence="1">
    <location>
        <begin position="232"/>
        <end position="247"/>
    </location>
</feature>
<protein>
    <submittedName>
        <fullName evidence="2">Uncharacterized protein</fullName>
    </submittedName>
</protein>
<dbReference type="EMBL" id="CP029078">
    <property type="protein sequence ID" value="QCN88635.1"/>
    <property type="molecule type" value="Genomic_DNA"/>
</dbReference>
<organism evidence="2 4">
    <name type="scientific">Streptomyces griseoviridis</name>
    <dbReference type="NCBI Taxonomy" id="45398"/>
    <lineage>
        <taxon>Bacteria</taxon>
        <taxon>Bacillati</taxon>
        <taxon>Actinomycetota</taxon>
        <taxon>Actinomycetes</taxon>
        <taxon>Kitasatosporales</taxon>
        <taxon>Streptomycetaceae</taxon>
        <taxon>Streptomyces</taxon>
    </lineage>
</organism>
<dbReference type="RefSeq" id="WP_127177409.1">
    <property type="nucleotide sequence ID" value="NZ_CP029078.1"/>
</dbReference>
<evidence type="ECO:0000313" key="5">
    <source>
        <dbReference type="Proteomes" id="UP000501753"/>
    </source>
</evidence>
<evidence type="ECO:0000313" key="2">
    <source>
        <dbReference type="EMBL" id="AZS84508.1"/>
    </source>
</evidence>
<evidence type="ECO:0000256" key="1">
    <source>
        <dbReference type="SAM" id="MobiDB-lite"/>
    </source>
</evidence>
<proteinExistence type="predicted"/>
<evidence type="ECO:0000313" key="4">
    <source>
        <dbReference type="Proteomes" id="UP000271291"/>
    </source>
</evidence>
<evidence type="ECO:0000313" key="3">
    <source>
        <dbReference type="EMBL" id="QCN88635.1"/>
    </source>
</evidence>
<dbReference type="KEGG" id="sgd:ELQ87_09590"/>
<dbReference type="OrthoDB" id="4294050at2"/>
<dbReference type="Proteomes" id="UP000501753">
    <property type="component" value="Chromosome"/>
</dbReference>
<reference evidence="2 4" key="2">
    <citation type="submission" date="2018-12" db="EMBL/GenBank/DDBJ databases">
        <title>Streptomyces griseoviridis F1-27 complete genome.</title>
        <authorList>
            <person name="Mariita R.M."/>
            <person name="Sello J.K."/>
        </authorList>
    </citation>
    <scope>NUCLEOTIDE SEQUENCE [LARGE SCALE GENOMIC DNA]</scope>
    <source>
        <strain evidence="2 4">F1-27</strain>
    </source>
</reference>
<dbReference type="Proteomes" id="UP000271291">
    <property type="component" value="Chromosome"/>
</dbReference>
<dbReference type="EMBL" id="CP034687">
    <property type="protein sequence ID" value="AZS84508.1"/>
    <property type="molecule type" value="Genomic_DNA"/>
</dbReference>
<accession>A0A3Q9KMU1</accession>
<name>A0A3Q9KMU1_STRGD</name>